<name>A0ABW2HGK7_9MICO</name>
<gene>
    <name evidence="1" type="ORF">ACFQRL_14230</name>
</gene>
<dbReference type="RefSeq" id="WP_262875046.1">
    <property type="nucleotide sequence ID" value="NZ_BAABKW010000016.1"/>
</dbReference>
<reference evidence="2" key="1">
    <citation type="journal article" date="2019" name="Int. J. Syst. Evol. Microbiol.">
        <title>The Global Catalogue of Microorganisms (GCM) 10K type strain sequencing project: providing services to taxonomists for standard genome sequencing and annotation.</title>
        <authorList>
            <consortium name="The Broad Institute Genomics Platform"/>
            <consortium name="The Broad Institute Genome Sequencing Center for Infectious Disease"/>
            <person name="Wu L."/>
            <person name="Ma J."/>
        </authorList>
    </citation>
    <scope>NUCLEOTIDE SEQUENCE [LARGE SCALE GENOMIC DNA]</scope>
    <source>
        <strain evidence="2">CGMCC 1.15772</strain>
    </source>
</reference>
<protein>
    <submittedName>
        <fullName evidence="1">Uncharacterized protein</fullName>
    </submittedName>
</protein>
<organism evidence="1 2">
    <name type="scientific">Microbacterium fluvii</name>
    <dbReference type="NCBI Taxonomy" id="415215"/>
    <lineage>
        <taxon>Bacteria</taxon>
        <taxon>Bacillati</taxon>
        <taxon>Actinomycetota</taxon>
        <taxon>Actinomycetes</taxon>
        <taxon>Micrococcales</taxon>
        <taxon>Microbacteriaceae</taxon>
        <taxon>Microbacterium</taxon>
    </lineage>
</organism>
<sequence length="289" mass="32289">MHLANELRGRIDEWSAAETILARPKRVDEGTVELRLVLRREPPVDEWGLILGDALHNFRGMLDNVVWALATLDGAVPAQPTQVTFPVTDSATRWEKRVASLESIPPDLLERLRLLQPWVAGVPREDSLLGVLHGLDITDKHQQLISSSLHLRRILMGALDFGTDPIEVLDEALISYEIHETPVALKDDAIVVTLRSDTRPLNVSPDYRARLDAQFAIVRDETRLMMLDTFMSELAKSAREWLDLIYGGALYAQQMEAARQPGAANAVFGYIDAFGAPRLTQLPMTRIGD</sequence>
<accession>A0ABW2HGK7</accession>
<evidence type="ECO:0000313" key="2">
    <source>
        <dbReference type="Proteomes" id="UP001596507"/>
    </source>
</evidence>
<proteinExistence type="predicted"/>
<comment type="caution">
    <text evidence="1">The sequence shown here is derived from an EMBL/GenBank/DDBJ whole genome shotgun (WGS) entry which is preliminary data.</text>
</comment>
<evidence type="ECO:0000313" key="1">
    <source>
        <dbReference type="EMBL" id="MFC7270117.1"/>
    </source>
</evidence>
<dbReference type="Proteomes" id="UP001596507">
    <property type="component" value="Unassembled WGS sequence"/>
</dbReference>
<keyword evidence="2" id="KW-1185">Reference proteome</keyword>
<dbReference type="EMBL" id="JBHTBE010000004">
    <property type="protein sequence ID" value="MFC7270117.1"/>
    <property type="molecule type" value="Genomic_DNA"/>
</dbReference>